<evidence type="ECO:0000313" key="1">
    <source>
        <dbReference type="EnsemblPlants" id="ONIVA08G07780.1"/>
    </source>
</evidence>
<reference evidence="1" key="2">
    <citation type="submission" date="2018-04" db="EMBL/GenBank/DDBJ databases">
        <title>OnivRS2 (Oryza nivara Reference Sequence Version 2).</title>
        <authorList>
            <person name="Zhang J."/>
            <person name="Kudrna D."/>
            <person name="Lee S."/>
            <person name="Talag J."/>
            <person name="Rajasekar S."/>
            <person name="Welchert J."/>
            <person name="Hsing Y.-I."/>
            <person name="Wing R.A."/>
        </authorList>
    </citation>
    <scope>NUCLEOTIDE SEQUENCE [LARGE SCALE GENOMIC DNA]</scope>
    <source>
        <strain evidence="1">SL10</strain>
    </source>
</reference>
<proteinExistence type="predicted"/>
<sequence>MADRRGKVFGLIRQPLTKGKTSCGGVRVSLRAGGGGGGGACSVFGRVVPNFVVGDITREESAQKAGQIHLFMLEIENN</sequence>
<keyword evidence="2" id="KW-1185">Reference proteome</keyword>
<dbReference type="HOGENOM" id="CLU_2626187_0_0_1"/>
<dbReference type="Gramene" id="ONIVA08G07780.1">
    <property type="protein sequence ID" value="ONIVA08G07780.1"/>
    <property type="gene ID" value="ONIVA08G07780"/>
</dbReference>
<dbReference type="EnsemblPlants" id="ONIVA08G07780.1">
    <property type="protein sequence ID" value="ONIVA08G07780.1"/>
    <property type="gene ID" value="ONIVA08G07780"/>
</dbReference>
<protein>
    <submittedName>
        <fullName evidence="1">Uncharacterized protein</fullName>
    </submittedName>
</protein>
<reference evidence="1" key="1">
    <citation type="submission" date="2015-04" db="UniProtKB">
        <authorList>
            <consortium name="EnsemblPlants"/>
        </authorList>
    </citation>
    <scope>IDENTIFICATION</scope>
    <source>
        <strain evidence="1">SL10</strain>
    </source>
</reference>
<dbReference type="AlphaFoldDB" id="A0A0E0I8Y5"/>
<accession>A0A0E0I8Y5</accession>
<dbReference type="Proteomes" id="UP000006591">
    <property type="component" value="Chromosome 8"/>
</dbReference>
<name>A0A0E0I8Y5_ORYNI</name>
<evidence type="ECO:0000313" key="2">
    <source>
        <dbReference type="Proteomes" id="UP000006591"/>
    </source>
</evidence>
<organism evidence="1">
    <name type="scientific">Oryza nivara</name>
    <name type="common">Indian wild rice</name>
    <name type="synonym">Oryza sativa f. spontanea</name>
    <dbReference type="NCBI Taxonomy" id="4536"/>
    <lineage>
        <taxon>Eukaryota</taxon>
        <taxon>Viridiplantae</taxon>
        <taxon>Streptophyta</taxon>
        <taxon>Embryophyta</taxon>
        <taxon>Tracheophyta</taxon>
        <taxon>Spermatophyta</taxon>
        <taxon>Magnoliopsida</taxon>
        <taxon>Liliopsida</taxon>
        <taxon>Poales</taxon>
        <taxon>Poaceae</taxon>
        <taxon>BOP clade</taxon>
        <taxon>Oryzoideae</taxon>
        <taxon>Oryzeae</taxon>
        <taxon>Oryzinae</taxon>
        <taxon>Oryza</taxon>
    </lineage>
</organism>